<protein>
    <submittedName>
        <fullName evidence="1">Uncharacterized protein</fullName>
    </submittedName>
</protein>
<reference evidence="1" key="1">
    <citation type="submission" date="2023-04" db="EMBL/GenBank/DDBJ databases">
        <title>Draft Genome sequencing of Naganishia species isolated from polar environments using Oxford Nanopore Technology.</title>
        <authorList>
            <person name="Leo P."/>
            <person name="Venkateswaran K."/>
        </authorList>
    </citation>
    <scope>NUCLEOTIDE SEQUENCE</scope>
    <source>
        <strain evidence="1">MNA-CCFEE 5261</strain>
    </source>
</reference>
<dbReference type="EMBL" id="JASBWR010000032">
    <property type="protein sequence ID" value="KAJ9105816.1"/>
    <property type="molecule type" value="Genomic_DNA"/>
</dbReference>
<comment type="caution">
    <text evidence="1">The sequence shown here is derived from an EMBL/GenBank/DDBJ whole genome shotgun (WGS) entry which is preliminary data.</text>
</comment>
<evidence type="ECO:0000313" key="2">
    <source>
        <dbReference type="Proteomes" id="UP001241377"/>
    </source>
</evidence>
<accession>A0ACC2W356</accession>
<keyword evidence="2" id="KW-1185">Reference proteome</keyword>
<sequence length="82" mass="9615">MNELINLRDKRELLPKGPSFDLKEWRPIRSRQLCPSESEAERRRRSHENCIGDVDTNTETECDHDVEQGKDALRPPDEIDQV</sequence>
<organism evidence="1 2">
    <name type="scientific">Naganishia cerealis</name>
    <dbReference type="NCBI Taxonomy" id="610337"/>
    <lineage>
        <taxon>Eukaryota</taxon>
        <taxon>Fungi</taxon>
        <taxon>Dikarya</taxon>
        <taxon>Basidiomycota</taxon>
        <taxon>Agaricomycotina</taxon>
        <taxon>Tremellomycetes</taxon>
        <taxon>Filobasidiales</taxon>
        <taxon>Filobasidiaceae</taxon>
        <taxon>Naganishia</taxon>
    </lineage>
</organism>
<dbReference type="Proteomes" id="UP001241377">
    <property type="component" value="Unassembled WGS sequence"/>
</dbReference>
<gene>
    <name evidence="1" type="ORF">QFC19_003384</name>
</gene>
<evidence type="ECO:0000313" key="1">
    <source>
        <dbReference type="EMBL" id="KAJ9105816.1"/>
    </source>
</evidence>
<proteinExistence type="predicted"/>
<name>A0ACC2W356_9TREE</name>